<evidence type="ECO:0000313" key="3">
    <source>
        <dbReference type="Proteomes" id="UP001454036"/>
    </source>
</evidence>
<feature type="region of interest" description="Disordered" evidence="1">
    <location>
        <begin position="1"/>
        <end position="56"/>
    </location>
</feature>
<evidence type="ECO:0000313" key="2">
    <source>
        <dbReference type="EMBL" id="GAA0172099.1"/>
    </source>
</evidence>
<evidence type="ECO:0000256" key="1">
    <source>
        <dbReference type="SAM" id="MobiDB-lite"/>
    </source>
</evidence>
<feature type="compositionally biased region" description="Polar residues" evidence="1">
    <location>
        <begin position="17"/>
        <end position="27"/>
    </location>
</feature>
<comment type="caution">
    <text evidence="2">The sequence shown here is derived from an EMBL/GenBank/DDBJ whole genome shotgun (WGS) entry which is preliminary data.</text>
</comment>
<sequence length="249" mass="26842">MKDEKSRADFERKLNPSRLSSSVQTPSPFIARGEPPHLEDGALRPHEAAQLILPQPKRIHNNIPKNPISLKFQTPPVSSSLDGGDAISHGASKNPNYDIHQAPPTLPTKPYSSESSAPKPSTIFTQNPINPNSLQAPCTISIVDGGVHGGNINHNSLNAQSHAPPLVSCKPIITKSATSIIAITENPLVTITSTIPSSLKPSYVQATIGTTCLQLWWGMIALIQKTYVQLPYTKENQVLSSRCPTNNVT</sequence>
<feature type="compositionally biased region" description="Polar residues" evidence="1">
    <location>
        <begin position="110"/>
        <end position="128"/>
    </location>
</feature>
<gene>
    <name evidence="2" type="ORF">LIER_25994</name>
</gene>
<dbReference type="Proteomes" id="UP001454036">
    <property type="component" value="Unassembled WGS sequence"/>
</dbReference>
<name>A0AAV3R6U1_LITER</name>
<feature type="region of interest" description="Disordered" evidence="1">
    <location>
        <begin position="76"/>
        <end position="128"/>
    </location>
</feature>
<reference evidence="2 3" key="1">
    <citation type="submission" date="2024-01" db="EMBL/GenBank/DDBJ databases">
        <title>The complete chloroplast genome sequence of Lithospermum erythrorhizon: insights into the phylogenetic relationship among Boraginaceae species and the maternal lineages of purple gromwells.</title>
        <authorList>
            <person name="Okada T."/>
            <person name="Watanabe K."/>
        </authorList>
    </citation>
    <scope>NUCLEOTIDE SEQUENCE [LARGE SCALE GENOMIC DNA]</scope>
</reference>
<keyword evidence="3" id="KW-1185">Reference proteome</keyword>
<dbReference type="EMBL" id="BAABME010007961">
    <property type="protein sequence ID" value="GAA0172099.1"/>
    <property type="molecule type" value="Genomic_DNA"/>
</dbReference>
<accession>A0AAV3R6U1</accession>
<protein>
    <submittedName>
        <fullName evidence="2">Uncharacterized protein</fullName>
    </submittedName>
</protein>
<feature type="compositionally biased region" description="Basic and acidic residues" evidence="1">
    <location>
        <begin position="1"/>
        <end position="14"/>
    </location>
</feature>
<organism evidence="2 3">
    <name type="scientific">Lithospermum erythrorhizon</name>
    <name type="common">Purple gromwell</name>
    <name type="synonym">Lithospermum officinale var. erythrorhizon</name>
    <dbReference type="NCBI Taxonomy" id="34254"/>
    <lineage>
        <taxon>Eukaryota</taxon>
        <taxon>Viridiplantae</taxon>
        <taxon>Streptophyta</taxon>
        <taxon>Embryophyta</taxon>
        <taxon>Tracheophyta</taxon>
        <taxon>Spermatophyta</taxon>
        <taxon>Magnoliopsida</taxon>
        <taxon>eudicotyledons</taxon>
        <taxon>Gunneridae</taxon>
        <taxon>Pentapetalae</taxon>
        <taxon>asterids</taxon>
        <taxon>lamiids</taxon>
        <taxon>Boraginales</taxon>
        <taxon>Boraginaceae</taxon>
        <taxon>Boraginoideae</taxon>
        <taxon>Lithospermeae</taxon>
        <taxon>Lithospermum</taxon>
    </lineage>
</organism>
<feature type="compositionally biased region" description="Basic and acidic residues" evidence="1">
    <location>
        <begin position="34"/>
        <end position="47"/>
    </location>
</feature>
<proteinExistence type="predicted"/>
<dbReference type="AlphaFoldDB" id="A0AAV3R6U1"/>